<reference evidence="1" key="1">
    <citation type="submission" date="2018-02" db="EMBL/GenBank/DDBJ databases">
        <title>Rhizophora mucronata_Transcriptome.</title>
        <authorList>
            <person name="Meera S.P."/>
            <person name="Sreeshan A."/>
            <person name="Augustine A."/>
        </authorList>
    </citation>
    <scope>NUCLEOTIDE SEQUENCE</scope>
    <source>
        <tissue evidence="1">Leaf</tissue>
    </source>
</reference>
<sequence>MSLSFNFKAIELLRIEEGAVSTYSNLSSFPVVLHNF</sequence>
<name>A0A2P2R4L5_RHIMU</name>
<evidence type="ECO:0000313" key="1">
    <source>
        <dbReference type="EMBL" id="MBX74064.1"/>
    </source>
</evidence>
<proteinExistence type="predicted"/>
<protein>
    <submittedName>
        <fullName evidence="1">Uncharacterized protein</fullName>
    </submittedName>
</protein>
<organism evidence="1">
    <name type="scientific">Rhizophora mucronata</name>
    <name type="common">Asiatic mangrove</name>
    <dbReference type="NCBI Taxonomy" id="61149"/>
    <lineage>
        <taxon>Eukaryota</taxon>
        <taxon>Viridiplantae</taxon>
        <taxon>Streptophyta</taxon>
        <taxon>Embryophyta</taxon>
        <taxon>Tracheophyta</taxon>
        <taxon>Spermatophyta</taxon>
        <taxon>Magnoliopsida</taxon>
        <taxon>eudicotyledons</taxon>
        <taxon>Gunneridae</taxon>
        <taxon>Pentapetalae</taxon>
        <taxon>rosids</taxon>
        <taxon>fabids</taxon>
        <taxon>Malpighiales</taxon>
        <taxon>Rhizophoraceae</taxon>
        <taxon>Rhizophora</taxon>
    </lineage>
</organism>
<accession>A0A2P2R4L5</accession>
<dbReference type="EMBL" id="GGEC01093580">
    <property type="protein sequence ID" value="MBX74064.1"/>
    <property type="molecule type" value="Transcribed_RNA"/>
</dbReference>
<dbReference type="AlphaFoldDB" id="A0A2P2R4L5"/>